<dbReference type="GO" id="GO:0031295">
    <property type="term" value="P:T cell costimulation"/>
    <property type="evidence" value="ECO:0007669"/>
    <property type="project" value="Ensembl"/>
</dbReference>
<dbReference type="InterPro" id="IPR006053">
    <property type="entry name" value="TNF"/>
</dbReference>
<keyword evidence="3" id="KW-0202">Cytokine</keyword>
<dbReference type="GO" id="GO:0010820">
    <property type="term" value="P:positive regulation of T cell chemotaxis"/>
    <property type="evidence" value="ECO:0007669"/>
    <property type="project" value="Ensembl"/>
</dbReference>
<organism evidence="6 7">
    <name type="scientific">Sphenodon punctatus</name>
    <name type="common">Tuatara</name>
    <name type="synonym">Hatteria punctata</name>
    <dbReference type="NCBI Taxonomy" id="8508"/>
    <lineage>
        <taxon>Eukaryota</taxon>
        <taxon>Metazoa</taxon>
        <taxon>Chordata</taxon>
        <taxon>Craniata</taxon>
        <taxon>Vertebrata</taxon>
        <taxon>Euteleostomi</taxon>
        <taxon>Lepidosauria</taxon>
        <taxon>Sphenodontia</taxon>
        <taxon>Sphenodontidae</taxon>
        <taxon>Sphenodon</taxon>
    </lineage>
</organism>
<dbReference type="GO" id="GO:0005615">
    <property type="term" value="C:extracellular space"/>
    <property type="evidence" value="ECO:0007669"/>
    <property type="project" value="UniProtKB-KW"/>
</dbReference>
<evidence type="ECO:0000256" key="4">
    <source>
        <dbReference type="ARBA" id="ARBA00023136"/>
    </source>
</evidence>
<dbReference type="AlphaFoldDB" id="A0A8D0GT06"/>
<dbReference type="Gene3D" id="2.60.120.40">
    <property type="match status" value="1"/>
</dbReference>
<dbReference type="GeneTree" id="ENSGT01060000248544"/>
<dbReference type="CDD" id="cd00184">
    <property type="entry name" value="TNF"/>
    <property type="match status" value="1"/>
</dbReference>
<gene>
    <name evidence="6" type="primary">TNFSF14</name>
</gene>
<dbReference type="GO" id="GO:0045663">
    <property type="term" value="P:positive regulation of myoblast differentiation"/>
    <property type="evidence" value="ECO:0007669"/>
    <property type="project" value="Ensembl"/>
</dbReference>
<dbReference type="SUPFAM" id="SSF49842">
    <property type="entry name" value="TNF-like"/>
    <property type="match status" value="1"/>
</dbReference>
<dbReference type="GO" id="GO:0005125">
    <property type="term" value="F:cytokine activity"/>
    <property type="evidence" value="ECO:0007669"/>
    <property type="project" value="UniProtKB-KW"/>
</dbReference>
<dbReference type="Pfam" id="PF00229">
    <property type="entry name" value="TNF"/>
    <property type="match status" value="1"/>
</dbReference>
<dbReference type="InterPro" id="IPR006052">
    <property type="entry name" value="TNF_dom"/>
</dbReference>
<keyword evidence="4" id="KW-0472">Membrane</keyword>
<dbReference type="PANTHER" id="PTHR11471">
    <property type="entry name" value="TUMOR NECROSIS FACTOR FAMILY MEMBER"/>
    <property type="match status" value="1"/>
</dbReference>
<dbReference type="GO" id="GO:1901224">
    <property type="term" value="P:positive regulation of non-canonical NF-kappaB signal transduction"/>
    <property type="evidence" value="ECO:0007669"/>
    <property type="project" value="Ensembl"/>
</dbReference>
<dbReference type="GO" id="GO:1901741">
    <property type="term" value="P:positive regulation of myoblast fusion"/>
    <property type="evidence" value="ECO:0007669"/>
    <property type="project" value="Ensembl"/>
</dbReference>
<comment type="similarity">
    <text evidence="2">Belongs to the tumor necrosis factor family.</text>
</comment>
<dbReference type="InterPro" id="IPR008983">
    <property type="entry name" value="Tumour_necrosis_fac-like_dom"/>
</dbReference>
<dbReference type="PANTHER" id="PTHR11471:SF34">
    <property type="entry name" value="TUMOR NECROSIS FACTOR LIGAND SUPERFAMILY MEMBER 14"/>
    <property type="match status" value="1"/>
</dbReference>
<reference evidence="6" key="1">
    <citation type="submission" date="2025-08" db="UniProtKB">
        <authorList>
            <consortium name="Ensembl"/>
        </authorList>
    </citation>
    <scope>IDENTIFICATION</scope>
</reference>
<dbReference type="GO" id="GO:0010818">
    <property type="term" value="P:T cell chemotaxis"/>
    <property type="evidence" value="ECO:0007669"/>
    <property type="project" value="Ensembl"/>
</dbReference>
<feature type="domain" description="THD" evidence="5">
    <location>
        <begin position="3"/>
        <end position="147"/>
    </location>
</feature>
<evidence type="ECO:0000256" key="3">
    <source>
        <dbReference type="ARBA" id="ARBA00022514"/>
    </source>
</evidence>
<evidence type="ECO:0000313" key="6">
    <source>
        <dbReference type="Ensembl" id="ENSSPUP00000009604.1"/>
    </source>
</evidence>
<evidence type="ECO:0000256" key="1">
    <source>
        <dbReference type="ARBA" id="ARBA00004370"/>
    </source>
</evidence>
<dbReference type="OMA" id="MLWHINN"/>
<dbReference type="Proteomes" id="UP000694392">
    <property type="component" value="Unplaced"/>
</dbReference>
<protein>
    <submittedName>
        <fullName evidence="6">TNF superfamily member 14</fullName>
    </submittedName>
</protein>
<name>A0A8D0GT06_SPHPU</name>
<dbReference type="GO" id="GO:0005164">
    <property type="term" value="F:tumor necrosis factor receptor binding"/>
    <property type="evidence" value="ECO:0007669"/>
    <property type="project" value="InterPro"/>
</dbReference>
<dbReference type="GO" id="GO:0071260">
    <property type="term" value="P:cellular response to mechanical stimulus"/>
    <property type="evidence" value="ECO:0007669"/>
    <property type="project" value="Ensembl"/>
</dbReference>
<evidence type="ECO:0000259" key="5">
    <source>
        <dbReference type="PROSITE" id="PS50049"/>
    </source>
</evidence>
<sequence>EKPAAHLTGRSSRESENGTLQWEHTKGLAFWRDLRYQGRALVCSKPGYYYVYSRLYLWMHGCPGSQTNPFFTHSVYKKTPRYPEEMLVLSNTLPYCDRADEGTWSRNSFLGGIVHLEEKDQLYVKAMPSSLVRVKDGTRTYFGAFMI</sequence>
<dbReference type="GO" id="GO:0043027">
    <property type="term" value="F:cysteine-type endopeptidase inhibitor activity involved in apoptotic process"/>
    <property type="evidence" value="ECO:0007669"/>
    <property type="project" value="Ensembl"/>
</dbReference>
<accession>A0A8D0GT06</accession>
<dbReference type="SMART" id="SM00207">
    <property type="entry name" value="TNF"/>
    <property type="match status" value="1"/>
</dbReference>
<evidence type="ECO:0000313" key="7">
    <source>
        <dbReference type="Proteomes" id="UP000694392"/>
    </source>
</evidence>
<dbReference type="Ensembl" id="ENSSPUT00000010245.1">
    <property type="protein sequence ID" value="ENSSPUP00000009604.1"/>
    <property type="gene ID" value="ENSSPUG00000007440.1"/>
</dbReference>
<dbReference type="GO" id="GO:0006955">
    <property type="term" value="P:immune response"/>
    <property type="evidence" value="ECO:0007669"/>
    <property type="project" value="InterPro"/>
</dbReference>
<reference evidence="6" key="2">
    <citation type="submission" date="2025-09" db="UniProtKB">
        <authorList>
            <consortium name="Ensembl"/>
        </authorList>
    </citation>
    <scope>IDENTIFICATION</scope>
</reference>
<dbReference type="PRINTS" id="PR01234">
    <property type="entry name" value="TNECROSISFCT"/>
</dbReference>
<evidence type="ECO:0000256" key="2">
    <source>
        <dbReference type="ARBA" id="ARBA00008670"/>
    </source>
</evidence>
<keyword evidence="7" id="KW-1185">Reference proteome</keyword>
<dbReference type="GO" id="GO:0016020">
    <property type="term" value="C:membrane"/>
    <property type="evidence" value="ECO:0007669"/>
    <property type="project" value="UniProtKB-SubCell"/>
</dbReference>
<comment type="subcellular location">
    <subcellularLocation>
        <location evidence="1">Membrane</location>
    </subcellularLocation>
</comment>
<dbReference type="PROSITE" id="PS50049">
    <property type="entry name" value="THD_2"/>
    <property type="match status" value="1"/>
</dbReference>
<proteinExistence type="inferred from homology"/>